<accession>A0A1E2S3I1</accession>
<proteinExistence type="predicted"/>
<reference evidence="2 3" key="1">
    <citation type="submission" date="2016-07" db="EMBL/GenBank/DDBJ databases">
        <title>Draft genome sequence of Methyloligella halotolerans C2T (VKM B-2706T=CCUG 61687T=DSM 25045T), a halotolerant polyhydroxybutyrate accumulating methylotroph.</title>
        <authorList>
            <person name="Vasilenko O.V."/>
            <person name="Doronina N.V."/>
            <person name="Poroshina M.N."/>
            <person name="Tarlachkov S.V."/>
            <person name="Trotsenko Y.A."/>
        </authorList>
    </citation>
    <scope>NUCLEOTIDE SEQUENCE [LARGE SCALE GENOMIC DNA]</scope>
    <source>
        <strain evidence="2 3">VKM B-2706</strain>
    </source>
</reference>
<organism evidence="2 3">
    <name type="scientific">Methyloligella halotolerans</name>
    <dbReference type="NCBI Taxonomy" id="1177755"/>
    <lineage>
        <taxon>Bacteria</taxon>
        <taxon>Pseudomonadati</taxon>
        <taxon>Pseudomonadota</taxon>
        <taxon>Alphaproteobacteria</taxon>
        <taxon>Hyphomicrobiales</taxon>
        <taxon>Hyphomicrobiaceae</taxon>
        <taxon>Methyloligella</taxon>
    </lineage>
</organism>
<name>A0A1E2S3I1_9HYPH</name>
<dbReference type="Proteomes" id="UP000095087">
    <property type="component" value="Unassembled WGS sequence"/>
</dbReference>
<gene>
    <name evidence="2" type="ORF">A7A08_00794</name>
</gene>
<evidence type="ECO:0000313" key="3">
    <source>
        <dbReference type="Proteomes" id="UP000095087"/>
    </source>
</evidence>
<keyword evidence="3" id="KW-1185">Reference proteome</keyword>
<evidence type="ECO:0000313" key="2">
    <source>
        <dbReference type="EMBL" id="ODA68960.1"/>
    </source>
</evidence>
<comment type="caution">
    <text evidence="2">The sequence shown here is derived from an EMBL/GenBank/DDBJ whole genome shotgun (WGS) entry which is preliminary data.</text>
</comment>
<sequence length="72" mass="7916">MGRDSMKACNASPPKRQAEIRARSETLQELGEALDFTQEKLAHDPGALLRGITPENLHEEVDFGDPVGNENL</sequence>
<dbReference type="RefSeq" id="WP_208430558.1">
    <property type="nucleotide sequence ID" value="NZ_MASI01000001.1"/>
</dbReference>
<feature type="region of interest" description="Disordered" evidence="1">
    <location>
        <begin position="1"/>
        <end position="20"/>
    </location>
</feature>
<evidence type="ECO:0000256" key="1">
    <source>
        <dbReference type="SAM" id="MobiDB-lite"/>
    </source>
</evidence>
<dbReference type="EMBL" id="MASI01000001">
    <property type="protein sequence ID" value="ODA68960.1"/>
    <property type="molecule type" value="Genomic_DNA"/>
</dbReference>
<dbReference type="AlphaFoldDB" id="A0A1E2S3I1"/>
<protein>
    <submittedName>
        <fullName evidence="2">Uncharacterized protein</fullName>
    </submittedName>
</protein>
<dbReference type="STRING" id="1177755.A7A08_00794"/>